<reference evidence="2 3" key="1">
    <citation type="submission" date="2017-07" db="EMBL/GenBank/DDBJ databases">
        <title>Isolation and whole genome analysis of endospore-forming bacteria from heroin.</title>
        <authorList>
            <person name="Kalinowski J."/>
            <person name="Ahrens B."/>
            <person name="Al-Dilaimi A."/>
            <person name="Winkler A."/>
            <person name="Wibberg D."/>
            <person name="Schleenbecker U."/>
            <person name="Ruckert C."/>
            <person name="Wolfel R."/>
            <person name="Grass G."/>
        </authorList>
    </citation>
    <scope>NUCLEOTIDE SEQUENCE [LARGE SCALE GENOMIC DNA]</scope>
    <source>
        <strain evidence="2 3">7539</strain>
    </source>
</reference>
<dbReference type="InterPro" id="IPR000182">
    <property type="entry name" value="GNAT_dom"/>
</dbReference>
<organism evidence="2 3">
    <name type="scientific">Shouchella clausii</name>
    <name type="common">Alkalihalobacillus clausii</name>
    <dbReference type="NCBI Taxonomy" id="79880"/>
    <lineage>
        <taxon>Bacteria</taxon>
        <taxon>Bacillati</taxon>
        <taxon>Bacillota</taxon>
        <taxon>Bacilli</taxon>
        <taxon>Bacillales</taxon>
        <taxon>Bacillaceae</taxon>
        <taxon>Shouchella</taxon>
    </lineage>
</organism>
<accession>A0A268NVK1</accession>
<dbReference type="Proteomes" id="UP000216207">
    <property type="component" value="Unassembled WGS sequence"/>
</dbReference>
<sequence>MELRFVAMSEDQAKWLAYQWEYEGAYAFYHTDVEKLGLHAFIDVGKSSARQYAVYKDEDMVGFLGIKPKKDVAEIGLGMKPDYIGKGFGRSFLQNCLSFIKHNFEEIMAAKLFVAADNKRAIHVSEECGFEKRSPHKREIKGNFYDFIEMEYRFNRE</sequence>
<protein>
    <recommendedName>
        <fullName evidence="1">N-acetyltransferase domain-containing protein</fullName>
    </recommendedName>
</protein>
<dbReference type="GO" id="GO:0016747">
    <property type="term" value="F:acyltransferase activity, transferring groups other than amino-acyl groups"/>
    <property type="evidence" value="ECO:0007669"/>
    <property type="project" value="InterPro"/>
</dbReference>
<dbReference type="AlphaFoldDB" id="A0A268NVK1"/>
<dbReference type="EMBL" id="NPCC01000036">
    <property type="protein sequence ID" value="PAE87279.1"/>
    <property type="molecule type" value="Genomic_DNA"/>
</dbReference>
<name>A0A268NVK1_SHOCL</name>
<dbReference type="RefSeq" id="WP_095327226.1">
    <property type="nucleotide sequence ID" value="NZ_NPCC01000036.1"/>
</dbReference>
<feature type="domain" description="N-acetyltransferase" evidence="1">
    <location>
        <begin position="1"/>
        <end position="155"/>
    </location>
</feature>
<dbReference type="SUPFAM" id="SSF55729">
    <property type="entry name" value="Acyl-CoA N-acyltransferases (Nat)"/>
    <property type="match status" value="1"/>
</dbReference>
<proteinExistence type="predicted"/>
<comment type="caution">
    <text evidence="2">The sequence shown here is derived from an EMBL/GenBank/DDBJ whole genome shotgun (WGS) entry which is preliminary data.</text>
</comment>
<gene>
    <name evidence="2" type="ORF">CHH72_19045</name>
</gene>
<dbReference type="Gene3D" id="3.40.630.30">
    <property type="match status" value="1"/>
</dbReference>
<evidence type="ECO:0000313" key="2">
    <source>
        <dbReference type="EMBL" id="PAE87279.1"/>
    </source>
</evidence>
<evidence type="ECO:0000313" key="3">
    <source>
        <dbReference type="Proteomes" id="UP000216207"/>
    </source>
</evidence>
<dbReference type="PROSITE" id="PS51186">
    <property type="entry name" value="GNAT"/>
    <property type="match status" value="1"/>
</dbReference>
<evidence type="ECO:0000259" key="1">
    <source>
        <dbReference type="PROSITE" id="PS51186"/>
    </source>
</evidence>
<dbReference type="InterPro" id="IPR016181">
    <property type="entry name" value="Acyl_CoA_acyltransferase"/>
</dbReference>
<dbReference type="Pfam" id="PF00583">
    <property type="entry name" value="Acetyltransf_1"/>
    <property type="match status" value="1"/>
</dbReference>